<dbReference type="GO" id="GO:0007076">
    <property type="term" value="P:mitotic chromosome condensation"/>
    <property type="evidence" value="ECO:0007669"/>
    <property type="project" value="InterPro"/>
</dbReference>
<keyword evidence="10 16" id="KW-0498">Mitosis</keyword>
<dbReference type="PIRSF" id="PIRSF017127">
    <property type="entry name" value="Condensin_D2"/>
    <property type="match status" value="1"/>
</dbReference>
<proteinExistence type="inferred from homology"/>
<dbReference type="GO" id="GO:0005737">
    <property type="term" value="C:cytoplasm"/>
    <property type="evidence" value="ECO:0007669"/>
    <property type="project" value="UniProtKB-SubCell"/>
</dbReference>
<dbReference type="InterPro" id="IPR026971">
    <property type="entry name" value="CND1/NCAPD3"/>
</dbReference>
<dbReference type="PANTHER" id="PTHR14222">
    <property type="entry name" value="CONDENSIN"/>
    <property type="match status" value="1"/>
</dbReference>
<protein>
    <recommendedName>
        <fullName evidence="5 16">Condensin complex subunit 1</fullName>
    </recommendedName>
</protein>
<dbReference type="Gene3D" id="1.25.10.10">
    <property type="entry name" value="Leucine-rich Repeat Variant"/>
    <property type="match status" value="1"/>
</dbReference>
<dbReference type="InterPro" id="IPR016024">
    <property type="entry name" value="ARM-type_fold"/>
</dbReference>
<name>A0A8C9BFJ1_PHOSS</name>
<evidence type="ECO:0000313" key="21">
    <source>
        <dbReference type="Proteomes" id="UP000694554"/>
    </source>
</evidence>
<dbReference type="GO" id="GO:0005634">
    <property type="term" value="C:nucleus"/>
    <property type="evidence" value="ECO:0007669"/>
    <property type="project" value="UniProtKB-SubCell"/>
</dbReference>
<evidence type="ECO:0000313" key="20">
    <source>
        <dbReference type="Ensembl" id="ENSPSNP00000009251.1"/>
    </source>
</evidence>
<feature type="region of interest" description="Disordered" evidence="17">
    <location>
        <begin position="468"/>
        <end position="501"/>
    </location>
</feature>
<dbReference type="Pfam" id="PF12922">
    <property type="entry name" value="Cnd1_N"/>
    <property type="match status" value="1"/>
</dbReference>
<keyword evidence="7" id="KW-0963">Cytoplasm</keyword>
<evidence type="ECO:0000256" key="15">
    <source>
        <dbReference type="ARBA" id="ARBA00064826"/>
    </source>
</evidence>
<evidence type="ECO:0000256" key="6">
    <source>
        <dbReference type="ARBA" id="ARBA00022454"/>
    </source>
</evidence>
<evidence type="ECO:0000256" key="2">
    <source>
        <dbReference type="ARBA" id="ARBA00004286"/>
    </source>
</evidence>
<evidence type="ECO:0000256" key="1">
    <source>
        <dbReference type="ARBA" id="ARBA00004123"/>
    </source>
</evidence>
<feature type="domain" description="Condensin complex subunit 1 N-terminal" evidence="19">
    <location>
        <begin position="77"/>
        <end position="240"/>
    </location>
</feature>
<dbReference type="GO" id="GO:0010032">
    <property type="term" value="P:meiotic chromosome condensation"/>
    <property type="evidence" value="ECO:0007669"/>
    <property type="project" value="TreeGrafter"/>
</dbReference>
<evidence type="ECO:0000256" key="9">
    <source>
        <dbReference type="ARBA" id="ARBA00022618"/>
    </source>
</evidence>
<reference evidence="20" key="1">
    <citation type="submission" date="2019-08" db="EMBL/GenBank/DDBJ databases">
        <title>Phocoena sinus (Vaquita) genome, mPhoSin1, primary haplotype.</title>
        <authorList>
            <person name="Morin P."/>
            <person name="Mountcastle J."/>
            <person name="Fungtammasan C."/>
            <person name="Rhie A."/>
            <person name="Rojas-Bracho L."/>
            <person name="Smith C.R."/>
            <person name="Taylor B.L."/>
            <person name="Gulland F.M.D."/>
            <person name="Musser W."/>
            <person name="Houck M."/>
            <person name="Haase B."/>
            <person name="Paez S."/>
            <person name="Howe K."/>
            <person name="Torrance J."/>
            <person name="Formenti G."/>
            <person name="Phillippy A."/>
            <person name="Ryder O."/>
            <person name="Jarvis E.D."/>
            <person name="Fedrigo O."/>
        </authorList>
    </citation>
    <scope>NUCLEOTIDE SEQUENCE [LARGE SCALE GENOMIC DNA]</scope>
</reference>
<keyword evidence="12" id="KW-0539">Nucleus</keyword>
<dbReference type="InterPro" id="IPR007673">
    <property type="entry name" value="Condensin_cplx_su1"/>
</dbReference>
<dbReference type="GeneTree" id="ENSGT00940000153566"/>
<dbReference type="InterPro" id="IPR011989">
    <property type="entry name" value="ARM-like"/>
</dbReference>
<dbReference type="FunFam" id="1.25.10.10:FF:000695">
    <property type="entry name" value="Condensin complex subunit 1"/>
    <property type="match status" value="1"/>
</dbReference>
<dbReference type="GO" id="GO:0051301">
    <property type="term" value="P:cell division"/>
    <property type="evidence" value="ECO:0007669"/>
    <property type="project" value="UniProtKB-KW"/>
</dbReference>
<gene>
    <name evidence="20" type="primary">NCAPD2</name>
</gene>
<dbReference type="Proteomes" id="UP000694554">
    <property type="component" value="Chromosome 10"/>
</dbReference>
<feature type="region of interest" description="Disordered" evidence="17">
    <location>
        <begin position="1203"/>
        <end position="1298"/>
    </location>
</feature>
<reference evidence="20" key="3">
    <citation type="submission" date="2025-09" db="UniProtKB">
        <authorList>
            <consortium name="Ensembl"/>
        </authorList>
    </citation>
    <scope>IDENTIFICATION</scope>
</reference>
<reference evidence="20" key="2">
    <citation type="submission" date="2025-08" db="UniProtKB">
        <authorList>
            <consortium name="Ensembl"/>
        </authorList>
    </citation>
    <scope>IDENTIFICATION</scope>
</reference>
<evidence type="ECO:0000256" key="5">
    <source>
        <dbReference type="ARBA" id="ARBA00016064"/>
    </source>
</evidence>
<evidence type="ECO:0000256" key="11">
    <source>
        <dbReference type="ARBA" id="ARBA00023067"/>
    </source>
</evidence>
<sequence>MSPQLYEFHLPLSPEELLKSGGVNQYVVQEVLSLRHLPSHLKAFQAAFRAQGPLAMLEHFDTIYSILHHFRSIDPGLKEDTLEFLIKVVSRHTQELPAILDDATLSGSDRSAHLNALKMNCYALICLLESFETMASQKSLMDLALGGKGRKARAKATHGFDWEEERQPILQLLTQLLQLDIRHLWSHSVIEEEFVSLVTGCCYRLLENPTISHQKNRSTREAITHLLGVALTRYNHMLSATVKIIQMLQHFEHLASVLVAAVSLWATDYGMKSIVGEIVREIGQKCPQELSRDPSGAKGFAAFLTELAERVPATLMSSVCILLDHLDGENYMMRNAVLAAMAEMVLQVLNGDQLEAAARDTRDQFLDTLQAHGHDVSSFVRSRVLQLFTRIVQQKALPLTRFQAVVALAVGRLADKSVLVCKNAIQLLASFLANNPFSCKLSDTDLAGPLQKETQKLQEMRAQRRAAAACPAAPTQEKNPQGAAGNLGPGETGCKDKPSVSEAEKCRENDELVKQEMLVQYLQDAYSFSLKITEAIGIISQMMYEHTTTVVQEATEFFVAVFQFGVPQALFGVRRMLPLIWSKEPGVREAVLNAYRQLYLRPKGDSARAKAQTLIHNLSLLLVDASVGTIQCLEEILCEFVQKDELKPAVTQVLWERATKKVPCSPLERCSSVMLLGMMARGKPEIVGSNLDTLVSIGLDEKLPQDYRLAQQVCRAIANISDRRKPSLGKRHPPFRLPQEHCLFERLQETVTKGVVCPDPLWIPFKEAAVTLIYQLAEGPEVICARMLQGCAKQALEKLGEKSSPQEATKDAPVLPTFLLMNLLSLAGDVALQQLVHLEQAVSGELCRRRVLREEQEHKAKEPKEKNPSSEATMEEEMGLVGATADDTEAELIRGICELELLDGKQTLAAFVPLLLKVCNNPGLYSNPELSAAASLALGKFCTISATFCDSQLRLLFTMLEKSSLPIVRSNLMIATGDLAIRFPNLVDPWTPHLYARLRDPAQQVRKTAGLVMTHLILKDMVKVKGQVSEMAVLLIDPAPQIAALAKNFFNELSHKGNAIYNLLPDIISRLSAPEGGVEEEPFHTIMKQLLSYITKDKQTESLVEKLCQRFRTAQTERQYRDLAYCVSQLPLTERGLRKMLENFDCFGDKLSDESIFSAFLSAVGKLRRGAKPEGKAVIDEFEQKLRACHTRGLDPIEELEIGQAGSQRASSARKQPAVSRHRRLASAASHSDFVTPEPRRTTRWHPATQRQVSRKKLRIVFSSDESSEEEPSAEMTEDETPKKTTPIRRASAHRHRS</sequence>
<comment type="function">
    <text evidence="14">Regulatory subunit of the condensin complex, a complex required for conversion of interphase chromatin into mitotic-like condense chromosomes. The condensin complex probably introduces positive supercoils into relaxed DNA in the presence of type I topoisomerases and converts nicked DNA into positive knotted forms in the presence of type II topoisomerases. May target the condensin complex to DNA via its C-terminal domain. May promote the resolution of double-strand DNA catenanes (intertwines) between sister chromatids. Condensin-mediated compaction likely increases tension in catenated sister chromatids, providing directionality for type II topoisomerase-mediated strand exchanges toward chromatid decatenation. Required for decatenation of non-centromeric ultrafine DNA bridges during anaphase. Early in neurogenesis, may play an essential role to ensure accurate mitotic chromosome condensation in neuron stem cells, ultimately affecting neuron pool and cortex size.</text>
</comment>
<feature type="compositionally biased region" description="Polar residues" evidence="17">
    <location>
        <begin position="1205"/>
        <end position="1214"/>
    </location>
</feature>
<dbReference type="GO" id="GO:0042393">
    <property type="term" value="F:histone binding"/>
    <property type="evidence" value="ECO:0007669"/>
    <property type="project" value="TreeGrafter"/>
</dbReference>
<evidence type="ECO:0000256" key="3">
    <source>
        <dbReference type="ARBA" id="ARBA00004496"/>
    </source>
</evidence>
<dbReference type="SUPFAM" id="SSF48371">
    <property type="entry name" value="ARM repeat"/>
    <property type="match status" value="1"/>
</dbReference>
<evidence type="ECO:0000256" key="8">
    <source>
        <dbReference type="ARBA" id="ARBA00022553"/>
    </source>
</evidence>
<keyword evidence="21" id="KW-1185">Reference proteome</keyword>
<accession>A0A8C9BFJ1</accession>
<keyword evidence="11 16" id="KW-0226">DNA condensation</keyword>
<keyword evidence="9 16" id="KW-0132">Cell division</keyword>
<evidence type="ECO:0000259" key="18">
    <source>
        <dbReference type="Pfam" id="PF12717"/>
    </source>
</evidence>
<dbReference type="InterPro" id="IPR032682">
    <property type="entry name" value="Cnd1_C"/>
</dbReference>
<evidence type="ECO:0000256" key="14">
    <source>
        <dbReference type="ARBA" id="ARBA00053151"/>
    </source>
</evidence>
<evidence type="ECO:0000256" key="17">
    <source>
        <dbReference type="SAM" id="MobiDB-lite"/>
    </source>
</evidence>
<feature type="compositionally biased region" description="Acidic residues" evidence="17">
    <location>
        <begin position="1266"/>
        <end position="1279"/>
    </location>
</feature>
<feature type="region of interest" description="Disordered" evidence="17">
    <location>
        <begin position="854"/>
        <end position="874"/>
    </location>
</feature>
<evidence type="ECO:0000256" key="4">
    <source>
        <dbReference type="ARBA" id="ARBA00009606"/>
    </source>
</evidence>
<evidence type="ECO:0000256" key="12">
    <source>
        <dbReference type="ARBA" id="ARBA00023242"/>
    </source>
</evidence>
<keyword evidence="8" id="KW-0597">Phosphoprotein</keyword>
<evidence type="ECO:0000256" key="10">
    <source>
        <dbReference type="ARBA" id="ARBA00022776"/>
    </source>
</evidence>
<evidence type="ECO:0000256" key="7">
    <source>
        <dbReference type="ARBA" id="ARBA00022490"/>
    </source>
</evidence>
<keyword evidence="6" id="KW-0158">Chromosome</keyword>
<dbReference type="PANTHER" id="PTHR14222:SF2">
    <property type="entry name" value="CONDENSIN COMPLEX SUBUNIT 1"/>
    <property type="match status" value="1"/>
</dbReference>
<organism evidence="20 21">
    <name type="scientific">Phocoena sinus</name>
    <name type="common">Vaquita</name>
    <dbReference type="NCBI Taxonomy" id="42100"/>
    <lineage>
        <taxon>Eukaryota</taxon>
        <taxon>Metazoa</taxon>
        <taxon>Chordata</taxon>
        <taxon>Craniata</taxon>
        <taxon>Vertebrata</taxon>
        <taxon>Euteleostomi</taxon>
        <taxon>Mammalia</taxon>
        <taxon>Eutheria</taxon>
        <taxon>Laurasiatheria</taxon>
        <taxon>Artiodactyla</taxon>
        <taxon>Whippomorpha</taxon>
        <taxon>Cetacea</taxon>
        <taxon>Odontoceti</taxon>
        <taxon>Phocoenidae</taxon>
        <taxon>Phocoena</taxon>
    </lineage>
</organism>
<feature type="compositionally biased region" description="Basic and acidic residues" evidence="17">
    <location>
        <begin position="854"/>
        <end position="868"/>
    </location>
</feature>
<feature type="domain" description="Condensin complex subunit 1 C-terminal" evidence="18">
    <location>
        <begin position="967"/>
        <end position="1128"/>
    </location>
</feature>
<comment type="subcellular location">
    <subcellularLocation>
        <location evidence="2">Chromosome</location>
    </subcellularLocation>
    <subcellularLocation>
        <location evidence="3">Cytoplasm</location>
    </subcellularLocation>
    <subcellularLocation>
        <location evidence="1">Nucleus</location>
    </subcellularLocation>
</comment>
<evidence type="ECO:0000259" key="19">
    <source>
        <dbReference type="Pfam" id="PF12922"/>
    </source>
</evidence>
<dbReference type="GO" id="GO:0000779">
    <property type="term" value="C:condensed chromosome, centromeric region"/>
    <property type="evidence" value="ECO:0007669"/>
    <property type="project" value="TreeGrafter"/>
</dbReference>
<evidence type="ECO:0000256" key="16">
    <source>
        <dbReference type="PIRNR" id="PIRNR017127"/>
    </source>
</evidence>
<comment type="similarity">
    <text evidence="4 16">Belongs to the CND1 (condensin subunit 1) family.</text>
</comment>
<keyword evidence="13 16" id="KW-0131">Cell cycle</keyword>
<comment type="subunit">
    <text evidence="15">Component of the condensin complex, which contains the SMC2 and SMC4 heterodimer, and three non SMC subunits that probably regulate the complex: NCAPH/BRRN1, NCAPD2/CAPD2 and NCAPG. Interacts with histones H1 and H3.</text>
</comment>
<evidence type="ECO:0000256" key="13">
    <source>
        <dbReference type="ARBA" id="ARBA00023306"/>
    </source>
</evidence>
<dbReference type="Pfam" id="PF12717">
    <property type="entry name" value="Cnd1"/>
    <property type="match status" value="1"/>
</dbReference>
<dbReference type="GO" id="GO:0000796">
    <property type="term" value="C:condensin complex"/>
    <property type="evidence" value="ECO:0007669"/>
    <property type="project" value="TreeGrafter"/>
</dbReference>
<dbReference type="Ensembl" id="ENSPSNT00000010465.1">
    <property type="protein sequence ID" value="ENSPSNP00000009251.1"/>
    <property type="gene ID" value="ENSPSNG00000006782.1"/>
</dbReference>
<dbReference type="InterPro" id="IPR024324">
    <property type="entry name" value="Condensin_cplx_su1_N"/>
</dbReference>